<gene>
    <name evidence="1" type="ORF">MA16_Dca006219</name>
</gene>
<protein>
    <submittedName>
        <fullName evidence="1">Uncharacterized protein</fullName>
    </submittedName>
</protein>
<name>A0A2I0X4U8_9ASPA</name>
<organism evidence="1 2">
    <name type="scientific">Dendrobium catenatum</name>
    <dbReference type="NCBI Taxonomy" id="906689"/>
    <lineage>
        <taxon>Eukaryota</taxon>
        <taxon>Viridiplantae</taxon>
        <taxon>Streptophyta</taxon>
        <taxon>Embryophyta</taxon>
        <taxon>Tracheophyta</taxon>
        <taxon>Spermatophyta</taxon>
        <taxon>Magnoliopsida</taxon>
        <taxon>Liliopsida</taxon>
        <taxon>Asparagales</taxon>
        <taxon>Orchidaceae</taxon>
        <taxon>Epidendroideae</taxon>
        <taxon>Malaxideae</taxon>
        <taxon>Dendrobiinae</taxon>
        <taxon>Dendrobium</taxon>
    </lineage>
</organism>
<reference evidence="1 2" key="2">
    <citation type="journal article" date="2017" name="Nature">
        <title>The Apostasia genome and the evolution of orchids.</title>
        <authorList>
            <person name="Zhang G.Q."/>
            <person name="Liu K.W."/>
            <person name="Li Z."/>
            <person name="Lohaus R."/>
            <person name="Hsiao Y.Y."/>
            <person name="Niu S.C."/>
            <person name="Wang J.Y."/>
            <person name="Lin Y.C."/>
            <person name="Xu Q."/>
            <person name="Chen L.J."/>
            <person name="Yoshida K."/>
            <person name="Fujiwara S."/>
            <person name="Wang Z.W."/>
            <person name="Zhang Y.Q."/>
            <person name="Mitsuda N."/>
            <person name="Wang M."/>
            <person name="Liu G.H."/>
            <person name="Pecoraro L."/>
            <person name="Huang H.X."/>
            <person name="Xiao X.J."/>
            <person name="Lin M."/>
            <person name="Wu X.Y."/>
            <person name="Wu W.L."/>
            <person name="Chen Y.Y."/>
            <person name="Chang S.B."/>
            <person name="Sakamoto S."/>
            <person name="Ohme-Takagi M."/>
            <person name="Yagi M."/>
            <person name="Zeng S.J."/>
            <person name="Shen C.Y."/>
            <person name="Yeh C.M."/>
            <person name="Luo Y.B."/>
            <person name="Tsai W.C."/>
            <person name="Van de Peer Y."/>
            <person name="Liu Z.J."/>
        </authorList>
    </citation>
    <scope>NUCLEOTIDE SEQUENCE [LARGE SCALE GENOMIC DNA]</scope>
    <source>
        <tissue evidence="1">The whole plant</tissue>
    </source>
</reference>
<reference evidence="1 2" key="1">
    <citation type="journal article" date="2016" name="Sci. Rep.">
        <title>The Dendrobium catenatum Lindl. genome sequence provides insights into polysaccharide synthase, floral development and adaptive evolution.</title>
        <authorList>
            <person name="Zhang G.Q."/>
            <person name="Xu Q."/>
            <person name="Bian C."/>
            <person name="Tsai W.C."/>
            <person name="Yeh C.M."/>
            <person name="Liu K.W."/>
            <person name="Yoshida K."/>
            <person name="Zhang L.S."/>
            <person name="Chang S.B."/>
            <person name="Chen F."/>
            <person name="Shi Y."/>
            <person name="Su Y.Y."/>
            <person name="Zhang Y.Q."/>
            <person name="Chen L.J."/>
            <person name="Yin Y."/>
            <person name="Lin M."/>
            <person name="Huang H."/>
            <person name="Deng H."/>
            <person name="Wang Z.W."/>
            <person name="Zhu S.L."/>
            <person name="Zhao X."/>
            <person name="Deng C."/>
            <person name="Niu S.C."/>
            <person name="Huang J."/>
            <person name="Wang M."/>
            <person name="Liu G.H."/>
            <person name="Yang H.J."/>
            <person name="Xiao X.J."/>
            <person name="Hsiao Y.Y."/>
            <person name="Wu W.L."/>
            <person name="Chen Y.Y."/>
            <person name="Mitsuda N."/>
            <person name="Ohme-Takagi M."/>
            <person name="Luo Y.B."/>
            <person name="Van de Peer Y."/>
            <person name="Liu Z.J."/>
        </authorList>
    </citation>
    <scope>NUCLEOTIDE SEQUENCE [LARGE SCALE GENOMIC DNA]</scope>
    <source>
        <tissue evidence="1">The whole plant</tissue>
    </source>
</reference>
<evidence type="ECO:0000313" key="1">
    <source>
        <dbReference type="EMBL" id="PKU82921.1"/>
    </source>
</evidence>
<dbReference type="AlphaFoldDB" id="A0A2I0X4U8"/>
<sequence>MRDMRGVFGLLANREEASCVSRGRRRMNQRDGEVVSLYMHREEKGRLRDGRVEGKRASCELQGREERSWIPGLLLN</sequence>
<keyword evidence="2" id="KW-1185">Reference proteome</keyword>
<accession>A0A2I0X4U8</accession>
<dbReference type="EMBL" id="KZ502155">
    <property type="protein sequence ID" value="PKU82921.1"/>
    <property type="molecule type" value="Genomic_DNA"/>
</dbReference>
<dbReference type="Proteomes" id="UP000233837">
    <property type="component" value="Unassembled WGS sequence"/>
</dbReference>
<proteinExistence type="predicted"/>
<evidence type="ECO:0000313" key="2">
    <source>
        <dbReference type="Proteomes" id="UP000233837"/>
    </source>
</evidence>